<keyword evidence="2" id="KW-0808">Transferase</keyword>
<dbReference type="CDD" id="cd07937">
    <property type="entry name" value="DRE_TIM_PC_TC_5S"/>
    <property type="match status" value="1"/>
</dbReference>
<reference evidence="2" key="1">
    <citation type="journal article" date="2015" name="Genome Announc.">
        <title>Draft Genome Sequence of Bacteroidales Strain TBC1, a Novel Isolate from a Methanogenic Wastewater Treatment System.</title>
        <authorList>
            <person name="Tourlousse D.M."/>
            <person name="Matsuura N."/>
            <person name="Sun L."/>
            <person name="Toyonaga M."/>
            <person name="Kuroda K."/>
            <person name="Ohashi A."/>
            <person name="Cruz R."/>
            <person name="Yamaguchi T."/>
            <person name="Sekiguchi Y."/>
        </authorList>
    </citation>
    <scope>NUCLEOTIDE SEQUENCE [LARGE SCALE GENOMIC DNA]</scope>
    <source>
        <strain evidence="2">TBC1</strain>
    </source>
</reference>
<dbReference type="PATRIC" id="fig|1678841.3.peg.2217"/>
<name>A0A0S7BZZ8_9BACT</name>
<dbReference type="SUPFAM" id="SSF89000">
    <property type="entry name" value="post-HMGL domain-like"/>
    <property type="match status" value="1"/>
</dbReference>
<dbReference type="Pfam" id="PF00682">
    <property type="entry name" value="HMGL-like"/>
    <property type="match status" value="1"/>
</dbReference>
<sequence>MTKKLLIRDLTLRDGQQSLFATRMTQQQVDRVLPLYREAGFYAMEVWGGAVPDSVMRYLNENPWNRLEKIREGVGDTTKLTALSRGRNLFGYNPYPDDVIDGFNRNAIRSGISIMRIFDALNDTDNIGSTITSVKENGGIADCAICYTVDPYFSRFKRLKALLQAKPLQTHIFTDQYYIDKALKLQGMGADMISIKDMAGLVPPLRAGRLVRLLKKNLDIPVDFHTHCTPGYGLASTLMAIVNGADIVDTNIMSFSGGTAAASFEIIQLFCDRMNIETGVNREAVVQIDALLREIRLELAEYDQYKEFPKEFNIVTDKLPRDIDELFELAIAYAKADKEDDLLSTCGRIESYFNFPEPDEKVKEAEVPGGMYSNMLAQLKQLKLEKLLPRTLELIPSVRMDAGCPPLVTPTSQIVGVQAVNCAIDESKGQPMYTTKSIQFVNLVKGIYGKTPVPVDPEFRYSIAGVRDETPYDTRFYKRQENPVFHEYGGVKLAADEKEELLLELFPAVATDFLKRRVEQAYLDEIHRVEAEKRAAFEAEKQAYESLSPEEKQQRLLEGLYNYDWTTEGADTLGHS</sequence>
<keyword evidence="3" id="KW-1185">Reference proteome</keyword>
<dbReference type="InterPro" id="IPR000891">
    <property type="entry name" value="PYR_CT"/>
</dbReference>
<dbReference type="GO" id="GO:0006094">
    <property type="term" value="P:gluconeogenesis"/>
    <property type="evidence" value="ECO:0007669"/>
    <property type="project" value="TreeGrafter"/>
</dbReference>
<evidence type="ECO:0000313" key="2">
    <source>
        <dbReference type="EMBL" id="GAP43826.1"/>
    </source>
</evidence>
<dbReference type="PANTHER" id="PTHR43778:SF2">
    <property type="entry name" value="PYRUVATE CARBOXYLASE, MITOCHONDRIAL"/>
    <property type="match status" value="1"/>
</dbReference>
<evidence type="ECO:0000259" key="1">
    <source>
        <dbReference type="PROSITE" id="PS50991"/>
    </source>
</evidence>
<dbReference type="EMBL" id="DF968182">
    <property type="protein sequence ID" value="GAP43826.1"/>
    <property type="molecule type" value="Genomic_DNA"/>
</dbReference>
<proteinExistence type="predicted"/>
<gene>
    <name evidence="2" type="ORF">TBC1_111984</name>
</gene>
<organism evidence="2">
    <name type="scientific">Lentimicrobium saccharophilum</name>
    <dbReference type="NCBI Taxonomy" id="1678841"/>
    <lineage>
        <taxon>Bacteria</taxon>
        <taxon>Pseudomonadati</taxon>
        <taxon>Bacteroidota</taxon>
        <taxon>Bacteroidia</taxon>
        <taxon>Bacteroidales</taxon>
        <taxon>Lentimicrobiaceae</taxon>
        <taxon>Lentimicrobium</taxon>
    </lineage>
</organism>
<dbReference type="GO" id="GO:0016740">
    <property type="term" value="F:transferase activity"/>
    <property type="evidence" value="ECO:0007669"/>
    <property type="project" value="UniProtKB-KW"/>
</dbReference>
<dbReference type="RefSeq" id="WP_082189554.1">
    <property type="nucleotide sequence ID" value="NZ_DF968182.1"/>
</dbReference>
<dbReference type="OrthoDB" id="9807469at2"/>
<feature type="domain" description="Pyruvate carboxyltransferase" evidence="1">
    <location>
        <begin position="5"/>
        <end position="286"/>
    </location>
</feature>
<dbReference type="InterPro" id="IPR013785">
    <property type="entry name" value="Aldolase_TIM"/>
</dbReference>
<dbReference type="Proteomes" id="UP000053091">
    <property type="component" value="Unassembled WGS sequence"/>
</dbReference>
<dbReference type="Gene3D" id="3.20.20.70">
    <property type="entry name" value="Aldolase class I"/>
    <property type="match status" value="1"/>
</dbReference>
<dbReference type="InterPro" id="IPR003379">
    <property type="entry name" value="Carboxylase_cons_dom"/>
</dbReference>
<dbReference type="GO" id="GO:0004736">
    <property type="term" value="F:pyruvate carboxylase activity"/>
    <property type="evidence" value="ECO:0007669"/>
    <property type="project" value="TreeGrafter"/>
</dbReference>
<dbReference type="STRING" id="1678841.TBC1_111984"/>
<evidence type="ECO:0000313" key="3">
    <source>
        <dbReference type="Proteomes" id="UP000053091"/>
    </source>
</evidence>
<dbReference type="AlphaFoldDB" id="A0A0S7BZZ8"/>
<dbReference type="GO" id="GO:0005737">
    <property type="term" value="C:cytoplasm"/>
    <property type="evidence" value="ECO:0007669"/>
    <property type="project" value="TreeGrafter"/>
</dbReference>
<dbReference type="Pfam" id="PF02436">
    <property type="entry name" value="PYC_OADA"/>
    <property type="match status" value="1"/>
</dbReference>
<protein>
    <submittedName>
        <fullName evidence="2">Pyruvate/oxaloacetate carboxyltransferase</fullName>
    </submittedName>
</protein>
<dbReference type="PANTHER" id="PTHR43778">
    <property type="entry name" value="PYRUVATE CARBOXYLASE"/>
    <property type="match status" value="1"/>
</dbReference>
<keyword evidence="2" id="KW-0670">Pyruvate</keyword>
<dbReference type="SUPFAM" id="SSF51569">
    <property type="entry name" value="Aldolase"/>
    <property type="match status" value="1"/>
</dbReference>
<dbReference type="InterPro" id="IPR055268">
    <property type="entry name" value="PCB-like"/>
</dbReference>
<accession>A0A0S7BZZ8</accession>
<dbReference type="CDD" id="cd22265">
    <property type="entry name" value="UDM1_RNF168"/>
    <property type="match status" value="1"/>
</dbReference>
<dbReference type="PROSITE" id="PS50991">
    <property type="entry name" value="PYR_CT"/>
    <property type="match status" value="1"/>
</dbReference>